<dbReference type="OrthoDB" id="9810648at2"/>
<evidence type="ECO:0000313" key="5">
    <source>
        <dbReference type="Proteomes" id="UP000037515"/>
    </source>
</evidence>
<gene>
    <name evidence="4" type="ORF">AKJ17_14175</name>
</gene>
<dbReference type="PANTHER" id="PTHR43046">
    <property type="entry name" value="GDP-MANNOSE MANNOSYL HYDROLASE"/>
    <property type="match status" value="1"/>
</dbReference>
<organism evidence="4 5">
    <name type="scientific">Vibrio nereis</name>
    <dbReference type="NCBI Taxonomy" id="693"/>
    <lineage>
        <taxon>Bacteria</taxon>
        <taxon>Pseudomonadati</taxon>
        <taxon>Pseudomonadota</taxon>
        <taxon>Gammaproteobacteria</taxon>
        <taxon>Vibrionales</taxon>
        <taxon>Vibrionaceae</taxon>
        <taxon>Vibrio</taxon>
    </lineage>
</organism>
<dbReference type="PANTHER" id="PTHR43046:SF16">
    <property type="entry name" value="ADP-RIBOSE PYROPHOSPHATASE YJHB-RELATED"/>
    <property type="match status" value="1"/>
</dbReference>
<evidence type="ECO:0000313" key="4">
    <source>
        <dbReference type="EMBL" id="KOO02690.1"/>
    </source>
</evidence>
<accession>A0A0M0HKV0</accession>
<evidence type="ECO:0000259" key="3">
    <source>
        <dbReference type="PROSITE" id="PS51462"/>
    </source>
</evidence>
<dbReference type="CDD" id="cd18880">
    <property type="entry name" value="NUDIX_ADPRase"/>
    <property type="match status" value="1"/>
</dbReference>
<dbReference type="EMBL" id="LHPJ01000012">
    <property type="protein sequence ID" value="KOO02690.1"/>
    <property type="molecule type" value="Genomic_DNA"/>
</dbReference>
<evidence type="ECO:0000256" key="1">
    <source>
        <dbReference type="ARBA" id="ARBA00001946"/>
    </source>
</evidence>
<dbReference type="AlphaFoldDB" id="A0A0M0HKV0"/>
<comment type="cofactor">
    <cofactor evidence="1">
        <name>Mg(2+)</name>
        <dbReference type="ChEBI" id="CHEBI:18420"/>
    </cofactor>
</comment>
<sequence>MKHRIRAAGILIEEDAVLLVKVKDFSGEYWILPGGGMEQGDTSTKACVKREFFEETGLDVEVGELVCVREFLETSKGRYNAEFFYQVTGYRGEIHIQNLKGLSDEEYIQAVEWVRVTELSGKRLYPVELQSRLLTMIKKRNYSTHLGAYVQGEFETINYLDQ</sequence>
<dbReference type="Gene3D" id="3.90.79.10">
    <property type="entry name" value="Nucleoside Triphosphate Pyrophosphohydrolase"/>
    <property type="match status" value="1"/>
</dbReference>
<dbReference type="STRING" id="693.AKJ17_14175"/>
<proteinExistence type="predicted"/>
<dbReference type="InterPro" id="IPR015797">
    <property type="entry name" value="NUDIX_hydrolase-like_dom_sf"/>
</dbReference>
<protein>
    <submittedName>
        <fullName evidence="4">Pyrophosphatase</fullName>
    </submittedName>
</protein>
<dbReference type="SUPFAM" id="SSF55811">
    <property type="entry name" value="Nudix"/>
    <property type="match status" value="1"/>
</dbReference>
<dbReference type="Proteomes" id="UP000037515">
    <property type="component" value="Unassembled WGS sequence"/>
</dbReference>
<name>A0A0M0HKV0_VIBNE</name>
<dbReference type="InterPro" id="IPR020476">
    <property type="entry name" value="Nudix_hydrolase"/>
</dbReference>
<reference evidence="5" key="1">
    <citation type="submission" date="2015-08" db="EMBL/GenBank/DDBJ databases">
        <title>Vibrio galatheae sp. nov., a novel member of the Vibrionaceae family isolated from the Solomon Islands.</title>
        <authorList>
            <person name="Giubergia S."/>
            <person name="Machado H."/>
            <person name="Mateiu R.V."/>
            <person name="Gram L."/>
        </authorList>
    </citation>
    <scope>NUCLEOTIDE SEQUENCE [LARGE SCALE GENOMIC DNA]</scope>
    <source>
        <strain evidence="5">DSM 19584</strain>
    </source>
</reference>
<dbReference type="PATRIC" id="fig|693.5.peg.2895"/>
<feature type="domain" description="Nudix hydrolase" evidence="3">
    <location>
        <begin position="1"/>
        <end position="138"/>
    </location>
</feature>
<dbReference type="PRINTS" id="PR00502">
    <property type="entry name" value="NUDIXFAMILY"/>
</dbReference>
<evidence type="ECO:0000256" key="2">
    <source>
        <dbReference type="ARBA" id="ARBA00022801"/>
    </source>
</evidence>
<keyword evidence="2" id="KW-0378">Hydrolase</keyword>
<dbReference type="PROSITE" id="PS51462">
    <property type="entry name" value="NUDIX"/>
    <property type="match status" value="1"/>
</dbReference>
<dbReference type="Pfam" id="PF00293">
    <property type="entry name" value="NUDIX"/>
    <property type="match status" value="1"/>
</dbReference>
<dbReference type="RefSeq" id="WP_053396470.1">
    <property type="nucleotide sequence ID" value="NZ_LHPJ01000012.1"/>
</dbReference>
<dbReference type="GO" id="GO:0016787">
    <property type="term" value="F:hydrolase activity"/>
    <property type="evidence" value="ECO:0007669"/>
    <property type="project" value="UniProtKB-KW"/>
</dbReference>
<comment type="caution">
    <text evidence="4">The sequence shown here is derived from an EMBL/GenBank/DDBJ whole genome shotgun (WGS) entry which is preliminary data.</text>
</comment>
<dbReference type="InterPro" id="IPR000086">
    <property type="entry name" value="NUDIX_hydrolase_dom"/>
</dbReference>
<keyword evidence="5" id="KW-1185">Reference proteome</keyword>